<dbReference type="PROSITE" id="PS51379">
    <property type="entry name" value="4FE4S_FER_2"/>
    <property type="match status" value="2"/>
</dbReference>
<feature type="domain" description="4Fe-4S ferredoxin-type" evidence="1">
    <location>
        <begin position="7"/>
        <end position="36"/>
    </location>
</feature>
<dbReference type="InterPro" id="IPR045220">
    <property type="entry name" value="FRHB/FDHB/HCAR-like"/>
</dbReference>
<reference evidence="2" key="1">
    <citation type="journal article" date="2015" name="Nature">
        <title>Complex archaea that bridge the gap between prokaryotes and eukaryotes.</title>
        <authorList>
            <person name="Spang A."/>
            <person name="Saw J.H."/>
            <person name="Jorgensen S.L."/>
            <person name="Zaremba-Niedzwiedzka K."/>
            <person name="Martijn J."/>
            <person name="Lind A.E."/>
            <person name="van Eijk R."/>
            <person name="Schleper C."/>
            <person name="Guy L."/>
            <person name="Ettema T.J."/>
        </authorList>
    </citation>
    <scope>NUCLEOTIDE SEQUENCE</scope>
</reference>
<dbReference type="GO" id="GO:0052592">
    <property type="term" value="F:oxidoreductase activity, acting on CH or CH2 groups, with an iron-sulfur protein as acceptor"/>
    <property type="evidence" value="ECO:0007669"/>
    <property type="project" value="TreeGrafter"/>
</dbReference>
<dbReference type="AlphaFoldDB" id="A0A0F9GMH3"/>
<dbReference type="SUPFAM" id="SSF54862">
    <property type="entry name" value="4Fe-4S ferredoxins"/>
    <property type="match status" value="1"/>
</dbReference>
<accession>A0A0F9GMH3</accession>
<feature type="domain" description="4Fe-4S ferredoxin-type" evidence="1">
    <location>
        <begin position="37"/>
        <end position="66"/>
    </location>
</feature>
<gene>
    <name evidence="2" type="ORF">LCGC14_2102820</name>
</gene>
<protein>
    <recommendedName>
        <fullName evidence="1">4Fe-4S ferredoxin-type domain-containing protein</fullName>
    </recommendedName>
</protein>
<dbReference type="Pfam" id="PF04422">
    <property type="entry name" value="FrhB_FdhB_N"/>
    <property type="match status" value="1"/>
</dbReference>
<dbReference type="Pfam" id="PF04432">
    <property type="entry name" value="FrhB_FdhB_C"/>
    <property type="match status" value="1"/>
</dbReference>
<sequence>MSWEELKQNVVDQGLCSGCGACVAVCPPKNVKLKLGRVDPELMGECMEGCNLCNNACPGAFIPRSELEEMIFGRKRTEDEKLFGQYKDHLVTHSKDEKVHHAGVAGGTVTALLLYALEEGIIDGAIVAGYDDNEPWKVKAKIAKTKEDLLTCVRSKYAICNTVSALRDAVDQGLQKIAIVALPCHTYALRKMQLHKSWLTDKVELIIGLYCLSQTYMEGTEYIIRERLGIPLDQVDQISYRGRLGDPFGGGFWVKTKTGEEKSLQLIANWGMVPTIFIGFQVERCLVCLDHTCELADLSAGDVWGREEEMKKINEYGWTGVFVRTDKGEEIFQRAVEAGYIVSEPGGQIESYYPVNPGHPKKKFAVPARIEYRKKYGWPVPKIT</sequence>
<dbReference type="PROSITE" id="PS00198">
    <property type="entry name" value="4FE4S_FER_1"/>
    <property type="match status" value="1"/>
</dbReference>
<proteinExistence type="predicted"/>
<dbReference type="Gene3D" id="3.30.70.20">
    <property type="match status" value="1"/>
</dbReference>
<dbReference type="InterPro" id="IPR017900">
    <property type="entry name" value="4Fe4S_Fe_S_CS"/>
</dbReference>
<dbReference type="EMBL" id="LAZR01025838">
    <property type="protein sequence ID" value="KKL70645.1"/>
    <property type="molecule type" value="Genomic_DNA"/>
</dbReference>
<organism evidence="2">
    <name type="scientific">marine sediment metagenome</name>
    <dbReference type="NCBI Taxonomy" id="412755"/>
    <lineage>
        <taxon>unclassified sequences</taxon>
        <taxon>metagenomes</taxon>
        <taxon>ecological metagenomes</taxon>
    </lineage>
</organism>
<evidence type="ECO:0000259" key="1">
    <source>
        <dbReference type="PROSITE" id="PS51379"/>
    </source>
</evidence>
<dbReference type="InterPro" id="IPR017896">
    <property type="entry name" value="4Fe4S_Fe-S-bd"/>
</dbReference>
<dbReference type="InterPro" id="IPR007516">
    <property type="entry name" value="Co_F420_Hydgase/DH_bsu_N"/>
</dbReference>
<comment type="caution">
    <text evidence="2">The sequence shown here is derived from an EMBL/GenBank/DDBJ whole genome shotgun (WGS) entry which is preliminary data.</text>
</comment>
<evidence type="ECO:0000313" key="2">
    <source>
        <dbReference type="EMBL" id="KKL70645.1"/>
    </source>
</evidence>
<dbReference type="PANTHER" id="PTHR31332:SF0">
    <property type="entry name" value="7-HYDROXYMETHYL CHLOROPHYLL A REDUCTASE, CHLOROPLASTIC"/>
    <property type="match status" value="1"/>
</dbReference>
<dbReference type="Pfam" id="PF00037">
    <property type="entry name" value="Fer4"/>
    <property type="match status" value="1"/>
</dbReference>
<dbReference type="InterPro" id="IPR007525">
    <property type="entry name" value="FrhB_FdhB_C"/>
</dbReference>
<name>A0A0F9GMH3_9ZZZZ</name>
<dbReference type="PANTHER" id="PTHR31332">
    <property type="entry name" value="7-HYDROXYMETHYL CHLOROPHYLL A REDUCTASE, CHLOROPLASTIC"/>
    <property type="match status" value="1"/>
</dbReference>